<dbReference type="GO" id="GO:0016114">
    <property type="term" value="P:terpenoid biosynthetic process"/>
    <property type="evidence" value="ECO:0007669"/>
    <property type="project" value="UniProtKB-ARBA"/>
</dbReference>
<dbReference type="PROSITE" id="PS00723">
    <property type="entry name" value="POLYPRENYL_SYNTHASE_1"/>
    <property type="match status" value="1"/>
</dbReference>
<dbReference type="InterPro" id="IPR000092">
    <property type="entry name" value="Polyprenyl_synt"/>
</dbReference>
<keyword evidence="5" id="KW-0460">Magnesium</keyword>
<comment type="cofactor">
    <cofactor evidence="1">
        <name>Mg(2+)</name>
        <dbReference type="ChEBI" id="CHEBI:18420"/>
    </cofactor>
</comment>
<evidence type="ECO:0000256" key="4">
    <source>
        <dbReference type="ARBA" id="ARBA00022723"/>
    </source>
</evidence>
<keyword evidence="6" id="KW-0414">Isoprene biosynthesis</keyword>
<dbReference type="NCBIfam" id="NF045485">
    <property type="entry name" value="FPPsyn"/>
    <property type="match status" value="1"/>
</dbReference>
<dbReference type="GO" id="GO:0046872">
    <property type="term" value="F:metal ion binding"/>
    <property type="evidence" value="ECO:0007669"/>
    <property type="project" value="UniProtKB-KW"/>
</dbReference>
<evidence type="ECO:0000313" key="9">
    <source>
        <dbReference type="Proteomes" id="UP000178735"/>
    </source>
</evidence>
<sequence>MYIDYNESLTEVMKDFKNAVDKHLDHLLPPEKTMPAKLHEAMRYSVFAGGKRIRPIITMLSCKLFSGNLEDALPVASAIELIHTYSLIHDDLPAMDNDDLRRGKPTSHKVYGEAVAILAGDALLTRAFEILAKAPKTTSIKPDVANLIIETIAGASGHLSMIGGQVMDIMSEAAAGTEKNITELVLFEIHKRKTAALIAAAAKAGAFVAKAGIRDVNLIEDFAVGLGLLFQMADDILDHTASREELGKTPGKDGAKNKLTFISLFGPDMARQKMTEFKQKTISLLEPFGEKANLLRRLTEYVASRSN</sequence>
<dbReference type="FunFam" id="1.10.600.10:FF:000001">
    <property type="entry name" value="Geranylgeranyl diphosphate synthase"/>
    <property type="match status" value="1"/>
</dbReference>
<accession>A0A1F7WWP6</accession>
<evidence type="ECO:0008006" key="10">
    <source>
        <dbReference type="Google" id="ProtNLM"/>
    </source>
</evidence>
<organism evidence="8 9">
    <name type="scientific">Candidatus Wallbacteria bacterium GWC2_49_35</name>
    <dbReference type="NCBI Taxonomy" id="1817813"/>
    <lineage>
        <taxon>Bacteria</taxon>
        <taxon>Candidatus Walliibacteriota</taxon>
    </lineage>
</organism>
<evidence type="ECO:0000256" key="6">
    <source>
        <dbReference type="ARBA" id="ARBA00023229"/>
    </source>
</evidence>
<dbReference type="AlphaFoldDB" id="A0A1F7WWP6"/>
<dbReference type="SUPFAM" id="SSF48576">
    <property type="entry name" value="Terpenoid synthases"/>
    <property type="match status" value="1"/>
</dbReference>
<dbReference type="Proteomes" id="UP000178735">
    <property type="component" value="Unassembled WGS sequence"/>
</dbReference>
<dbReference type="SFLD" id="SFLDS00005">
    <property type="entry name" value="Isoprenoid_Synthase_Type_I"/>
    <property type="match status" value="1"/>
</dbReference>
<dbReference type="PANTHER" id="PTHR43281:SF1">
    <property type="entry name" value="FARNESYL DIPHOSPHATE SYNTHASE"/>
    <property type="match status" value="1"/>
</dbReference>
<dbReference type="CDD" id="cd00685">
    <property type="entry name" value="Trans_IPPS_HT"/>
    <property type="match status" value="1"/>
</dbReference>
<dbReference type="InterPro" id="IPR008949">
    <property type="entry name" value="Isoprenoid_synthase_dom_sf"/>
</dbReference>
<dbReference type="InterPro" id="IPR053378">
    <property type="entry name" value="Prenyl_diphosphate_synthase"/>
</dbReference>
<reference evidence="8 9" key="1">
    <citation type="journal article" date="2016" name="Nat. Commun.">
        <title>Thousands of microbial genomes shed light on interconnected biogeochemical processes in an aquifer system.</title>
        <authorList>
            <person name="Anantharaman K."/>
            <person name="Brown C.T."/>
            <person name="Hug L.A."/>
            <person name="Sharon I."/>
            <person name="Castelle C.J."/>
            <person name="Probst A.J."/>
            <person name="Thomas B.C."/>
            <person name="Singh A."/>
            <person name="Wilkins M.J."/>
            <person name="Karaoz U."/>
            <person name="Brodie E.L."/>
            <person name="Williams K.H."/>
            <person name="Hubbard S.S."/>
            <person name="Banfield J.F."/>
        </authorList>
    </citation>
    <scope>NUCLEOTIDE SEQUENCE [LARGE SCALE GENOMIC DNA]</scope>
</reference>
<evidence type="ECO:0000313" key="8">
    <source>
        <dbReference type="EMBL" id="OGM07087.1"/>
    </source>
</evidence>
<evidence type="ECO:0000256" key="5">
    <source>
        <dbReference type="ARBA" id="ARBA00022842"/>
    </source>
</evidence>
<evidence type="ECO:0000256" key="2">
    <source>
        <dbReference type="ARBA" id="ARBA00006706"/>
    </source>
</evidence>
<comment type="caution">
    <text evidence="8">The sequence shown here is derived from an EMBL/GenBank/DDBJ whole genome shotgun (WGS) entry which is preliminary data.</text>
</comment>
<gene>
    <name evidence="8" type="ORF">A2008_07010</name>
</gene>
<evidence type="ECO:0000256" key="3">
    <source>
        <dbReference type="ARBA" id="ARBA00022679"/>
    </source>
</evidence>
<protein>
    <recommendedName>
        <fullName evidence="10">Polyprenyl synthetase</fullName>
    </recommendedName>
</protein>
<dbReference type="Gene3D" id="1.10.600.10">
    <property type="entry name" value="Farnesyl Diphosphate Synthase"/>
    <property type="match status" value="1"/>
</dbReference>
<dbReference type="PANTHER" id="PTHR43281">
    <property type="entry name" value="FARNESYL DIPHOSPHATE SYNTHASE"/>
    <property type="match status" value="1"/>
</dbReference>
<keyword evidence="4" id="KW-0479">Metal-binding</keyword>
<dbReference type="Pfam" id="PF00348">
    <property type="entry name" value="polyprenyl_synt"/>
    <property type="match status" value="1"/>
</dbReference>
<evidence type="ECO:0000256" key="1">
    <source>
        <dbReference type="ARBA" id="ARBA00001946"/>
    </source>
</evidence>
<dbReference type="InterPro" id="IPR033749">
    <property type="entry name" value="Polyprenyl_synt_CS"/>
</dbReference>
<dbReference type="GO" id="GO:0004659">
    <property type="term" value="F:prenyltransferase activity"/>
    <property type="evidence" value="ECO:0007669"/>
    <property type="project" value="InterPro"/>
</dbReference>
<evidence type="ECO:0000256" key="7">
    <source>
        <dbReference type="RuleBase" id="RU004466"/>
    </source>
</evidence>
<dbReference type="PROSITE" id="PS00444">
    <property type="entry name" value="POLYPRENYL_SYNTHASE_2"/>
    <property type="match status" value="1"/>
</dbReference>
<keyword evidence="3 7" id="KW-0808">Transferase</keyword>
<name>A0A1F7WWP6_9BACT</name>
<proteinExistence type="inferred from homology"/>
<dbReference type="GO" id="GO:0005737">
    <property type="term" value="C:cytoplasm"/>
    <property type="evidence" value="ECO:0007669"/>
    <property type="project" value="UniProtKB-ARBA"/>
</dbReference>
<dbReference type="STRING" id="1817813.A2008_07010"/>
<comment type="similarity">
    <text evidence="2 7">Belongs to the FPP/GGPP synthase family.</text>
</comment>
<dbReference type="EMBL" id="MGFH01000048">
    <property type="protein sequence ID" value="OGM07087.1"/>
    <property type="molecule type" value="Genomic_DNA"/>
</dbReference>
<dbReference type="SFLD" id="SFLDG01017">
    <property type="entry name" value="Polyprenyl_Transferase_Like"/>
    <property type="match status" value="1"/>
</dbReference>